<dbReference type="EMBL" id="MEXN01000007">
    <property type="protein sequence ID" value="OGD03404.1"/>
    <property type="molecule type" value="Genomic_DNA"/>
</dbReference>
<comment type="caution">
    <text evidence="1">The sequence shown here is derived from an EMBL/GenBank/DDBJ whole genome shotgun (WGS) entry which is preliminary data.</text>
</comment>
<accession>A0A1F4ZD99</accession>
<sequence length="83" mass="8917">MEIPRRIIMLLARATRATDVAGGSSVPTDIPTSSLISNLSHACFEDGPWPADMLIISSSGSVSIELDPKHPIHYADTEIGRDD</sequence>
<proteinExistence type="predicted"/>
<evidence type="ECO:0000313" key="1">
    <source>
        <dbReference type="EMBL" id="OGD03404.1"/>
    </source>
</evidence>
<dbReference type="STRING" id="1797259.A2989_01055"/>
<reference evidence="1 2" key="1">
    <citation type="journal article" date="2016" name="Nat. Commun.">
        <title>Thousands of microbial genomes shed light on interconnected biogeochemical processes in an aquifer system.</title>
        <authorList>
            <person name="Anantharaman K."/>
            <person name="Brown C.T."/>
            <person name="Hug L.A."/>
            <person name="Sharon I."/>
            <person name="Castelle C.J."/>
            <person name="Probst A.J."/>
            <person name="Thomas B.C."/>
            <person name="Singh A."/>
            <person name="Wilkins M.J."/>
            <person name="Karaoz U."/>
            <person name="Brodie E.L."/>
            <person name="Williams K.H."/>
            <person name="Hubbard S.S."/>
            <person name="Banfield J.F."/>
        </authorList>
    </citation>
    <scope>NUCLEOTIDE SEQUENCE [LARGE SCALE GENOMIC DNA]</scope>
</reference>
<organism evidence="1 2">
    <name type="scientific">Candidatus Amesbacteria bacterium RIFCSPLOWO2_01_FULL_48_25</name>
    <dbReference type="NCBI Taxonomy" id="1797259"/>
    <lineage>
        <taxon>Bacteria</taxon>
        <taxon>Candidatus Amesiibacteriota</taxon>
    </lineage>
</organism>
<dbReference type="AlphaFoldDB" id="A0A1F4ZD99"/>
<gene>
    <name evidence="1" type="ORF">A2989_01055</name>
</gene>
<evidence type="ECO:0000313" key="2">
    <source>
        <dbReference type="Proteomes" id="UP000177080"/>
    </source>
</evidence>
<name>A0A1F4ZD99_9BACT</name>
<protein>
    <submittedName>
        <fullName evidence="1">Uncharacterized protein</fullName>
    </submittedName>
</protein>
<dbReference type="Proteomes" id="UP000177080">
    <property type="component" value="Unassembled WGS sequence"/>
</dbReference>